<accession>L0EVE1</accession>
<organism evidence="1 2">
    <name type="scientific">Liberibacter crescens (strain BT-1)</name>
    <dbReference type="NCBI Taxonomy" id="1215343"/>
    <lineage>
        <taxon>Bacteria</taxon>
        <taxon>Pseudomonadati</taxon>
        <taxon>Pseudomonadota</taxon>
        <taxon>Alphaproteobacteria</taxon>
        <taxon>Hyphomicrobiales</taxon>
        <taxon>Rhizobiaceae</taxon>
        <taxon>Liberibacter</taxon>
    </lineage>
</organism>
<dbReference type="Proteomes" id="UP000010799">
    <property type="component" value="Chromosome"/>
</dbReference>
<dbReference type="AlphaFoldDB" id="L0EVE1"/>
<evidence type="ECO:0000313" key="1">
    <source>
        <dbReference type="EMBL" id="AGA64825.1"/>
    </source>
</evidence>
<dbReference type="HOGENOM" id="CLU_2451017_0_0_5"/>
<evidence type="ECO:0000313" key="2">
    <source>
        <dbReference type="Proteomes" id="UP000010799"/>
    </source>
</evidence>
<dbReference type="EMBL" id="CP003789">
    <property type="protein sequence ID" value="AGA64825.1"/>
    <property type="molecule type" value="Genomic_DNA"/>
</dbReference>
<sequence>MQYISSNFTIIKSELIPGATRASSTTITPKQGVKRYIPFWTNNSLFLAIWDKSVKIYQNNKNLLTATNVIGTFGCCRIENSLCGYIEVG</sequence>
<reference evidence="1 2" key="1">
    <citation type="journal article" date="2012" name="Stand. Genomic Sci.">
        <title>Complete genome sequence of Liberibacter crescens BT-1.</title>
        <authorList>
            <person name="Leonard M.T."/>
            <person name="Fagen J.R."/>
            <person name="Davis-Richardson A.G."/>
            <person name="Davis M.J."/>
            <person name="Triplett E.W."/>
        </authorList>
    </citation>
    <scope>NUCLEOTIDE SEQUENCE [LARGE SCALE GENOMIC DNA]</scope>
    <source>
        <strain evidence="1 2">BT-1</strain>
    </source>
</reference>
<proteinExistence type="predicted"/>
<dbReference type="PATRIC" id="fig|1215343.11.peg.858"/>
<name>L0EVE1_LIBCB</name>
<dbReference type="KEGG" id="lcc:B488_08330"/>
<keyword evidence="2" id="KW-1185">Reference proteome</keyword>
<protein>
    <submittedName>
        <fullName evidence="1">Uncharacterized protein</fullName>
    </submittedName>
</protein>
<gene>
    <name evidence="1" type="ordered locus">B488_08330</name>
</gene>